<evidence type="ECO:0000256" key="5">
    <source>
        <dbReference type="ARBA" id="ARBA00023136"/>
    </source>
</evidence>
<keyword evidence="6" id="KW-0066">ATP synthesis</keyword>
<proteinExistence type="predicted"/>
<keyword evidence="9" id="KW-0378">Hydrolase</keyword>
<gene>
    <name evidence="9" type="primary">atp8</name>
</gene>
<feature type="transmembrane region" description="Helical" evidence="7">
    <location>
        <begin position="12"/>
        <end position="32"/>
    </location>
</feature>
<comment type="subcellular location">
    <subcellularLocation>
        <location evidence="1">Mitochondrion membrane</location>
    </subcellularLocation>
</comment>
<dbReference type="InterPro" id="IPR003319">
    <property type="entry name" value="YMF19-like_N"/>
</dbReference>
<keyword evidence="4 9" id="KW-0496">Mitochondrion</keyword>
<reference evidence="9" key="1">
    <citation type="journal article" date="2010" name="PLoS ONE">
        <title>Molecular phylogeny restores the supra-generic subdivision of homoscleromorph sponges (Porifera, Homoscleromorpha).</title>
        <authorList>
            <person name="Gazave E."/>
            <person name="Lapebie P."/>
            <person name="Renard E."/>
            <person name="Vacelet J."/>
            <person name="Rocher C."/>
            <person name="Ereskovsky A.V."/>
            <person name="Lavrov D.V."/>
            <person name="Borchiellini C."/>
        </authorList>
    </citation>
    <scope>NUCLEOTIDE SEQUENCE</scope>
    <source>
        <strain evidence="9">DL024</strain>
    </source>
</reference>
<dbReference type="GO" id="GO:0031966">
    <property type="term" value="C:mitochondrial membrane"/>
    <property type="evidence" value="ECO:0007669"/>
    <property type="project" value="UniProtKB-SubCell"/>
</dbReference>
<dbReference type="EMBL" id="HQ269356">
    <property type="protein sequence ID" value="ADO51436.1"/>
    <property type="molecule type" value="Genomic_DNA"/>
</dbReference>
<evidence type="ECO:0000256" key="1">
    <source>
        <dbReference type="ARBA" id="ARBA00004325"/>
    </source>
</evidence>
<organism evidence="9">
    <name type="scientific">Plakina trilopha</name>
    <name type="common">Sponge</name>
    <dbReference type="NCBI Taxonomy" id="764034"/>
    <lineage>
        <taxon>Eukaryota</taxon>
        <taxon>Metazoa</taxon>
        <taxon>Porifera</taxon>
        <taxon>Homoscleromorpha</taxon>
        <taxon>Homosclerophorida</taxon>
        <taxon>Plakinidae</taxon>
        <taxon>Plakina</taxon>
    </lineage>
</organism>
<evidence type="ECO:0000313" key="9">
    <source>
        <dbReference type="EMBL" id="ADO51436.1"/>
    </source>
</evidence>
<protein>
    <submittedName>
        <fullName evidence="9">ATP synthase F0 subunit 8</fullName>
        <ecNumber evidence="9">3.6.3.14</ecNumber>
    </submittedName>
</protein>
<sequence length="66" mass="7816">MPQLDIVTFFKQYIWTIIALFFVLTLLLIVILPSIKKGYKIRLITFPLKIERMGANASLIRRFFQL</sequence>
<evidence type="ECO:0000256" key="6">
    <source>
        <dbReference type="ARBA" id="ARBA00023310"/>
    </source>
</evidence>
<dbReference type="EC" id="3.6.3.14" evidence="9"/>
<evidence type="ECO:0000256" key="4">
    <source>
        <dbReference type="ARBA" id="ARBA00023128"/>
    </source>
</evidence>
<evidence type="ECO:0000259" key="8">
    <source>
        <dbReference type="Pfam" id="PF02326"/>
    </source>
</evidence>
<dbReference type="GO" id="GO:0006754">
    <property type="term" value="P:ATP biosynthetic process"/>
    <property type="evidence" value="ECO:0007669"/>
    <property type="project" value="UniProtKB-KW"/>
</dbReference>
<accession>E7DNL9</accession>
<geneLocation type="mitochondrion" evidence="9"/>
<evidence type="ECO:0000256" key="2">
    <source>
        <dbReference type="ARBA" id="ARBA00022692"/>
    </source>
</evidence>
<evidence type="ECO:0000256" key="3">
    <source>
        <dbReference type="ARBA" id="ARBA00022989"/>
    </source>
</evidence>
<evidence type="ECO:0000256" key="7">
    <source>
        <dbReference type="SAM" id="Phobius"/>
    </source>
</evidence>
<keyword evidence="5 7" id="KW-0472">Membrane</keyword>
<name>E7DNL9_PLATI</name>
<dbReference type="AlphaFoldDB" id="E7DNL9"/>
<keyword evidence="3 7" id="KW-1133">Transmembrane helix</keyword>
<keyword evidence="2 7" id="KW-0812">Transmembrane</keyword>
<dbReference type="GO" id="GO:0016787">
    <property type="term" value="F:hydrolase activity"/>
    <property type="evidence" value="ECO:0007669"/>
    <property type="project" value="UniProtKB-KW"/>
</dbReference>
<feature type="domain" description="ATP synthase YMF19-like N-terminal" evidence="8">
    <location>
        <begin position="2"/>
        <end position="43"/>
    </location>
</feature>
<dbReference type="Pfam" id="PF02326">
    <property type="entry name" value="YMF19"/>
    <property type="match status" value="1"/>
</dbReference>